<proteinExistence type="predicted"/>
<reference evidence="1 2" key="1">
    <citation type="submission" date="2022-11" db="EMBL/GenBank/DDBJ databases">
        <title>Minimal conservation of predation-associated metabolite biosynthetic gene clusters underscores biosynthetic potential of Myxococcota including descriptions for ten novel species: Archangium lansinium sp. nov., Myxococcus landrumus sp. nov., Nannocystis bai.</title>
        <authorList>
            <person name="Ahearne A."/>
            <person name="Stevens C."/>
            <person name="Phillips K."/>
        </authorList>
    </citation>
    <scope>NUCLEOTIDE SEQUENCE [LARGE SCALE GENOMIC DNA]</scope>
    <source>
        <strain evidence="1 2">MIWBW</strain>
    </source>
</reference>
<dbReference type="Proteomes" id="UP001207654">
    <property type="component" value="Unassembled WGS sequence"/>
</dbReference>
<evidence type="ECO:0000313" key="1">
    <source>
        <dbReference type="EMBL" id="MCY1073589.1"/>
    </source>
</evidence>
<gene>
    <name evidence="1" type="ORF">OV287_03755</name>
</gene>
<sequence>MPYSVWLTSHHRIEDVQSGAPDQLTLENLRACLELLARSRPIQVASRPDGSHWVFRAGEAPALAPLLMAGVWPNNGPQMGTIQLSLSVTSPFFMANLLELLSFTALVTEQLGLRAFEGVHGREVTGDSVRQLTDAQGAYARDLARAWQQNRAQLHPNLRMPLEFPAGNQDNAPHLLALVLEYPNLPPMEQLLAEPPEGQGVEVRGTQGLWFDKATRQPVTWFSINNPQAPQDMLIWPQWGEEPFARTAHTTFEAAVRLRARAGGRVLWNGAPVTPERTSWLQRYPELLGVELLQLVTNNWEPVTRKA</sequence>
<protein>
    <submittedName>
        <fullName evidence="1">Uncharacterized protein</fullName>
    </submittedName>
</protein>
<name>A0ABT3ZW09_9BACT</name>
<dbReference type="EMBL" id="JAPNKA010000001">
    <property type="protein sequence ID" value="MCY1073589.1"/>
    <property type="molecule type" value="Genomic_DNA"/>
</dbReference>
<organism evidence="1 2">
    <name type="scientific">Archangium lansingense</name>
    <dbReference type="NCBI Taxonomy" id="2995310"/>
    <lineage>
        <taxon>Bacteria</taxon>
        <taxon>Pseudomonadati</taxon>
        <taxon>Myxococcota</taxon>
        <taxon>Myxococcia</taxon>
        <taxon>Myxococcales</taxon>
        <taxon>Cystobacterineae</taxon>
        <taxon>Archangiaceae</taxon>
        <taxon>Archangium</taxon>
    </lineage>
</organism>
<accession>A0ABT3ZW09</accession>
<evidence type="ECO:0000313" key="2">
    <source>
        <dbReference type="Proteomes" id="UP001207654"/>
    </source>
</evidence>
<dbReference type="RefSeq" id="WP_267532589.1">
    <property type="nucleotide sequence ID" value="NZ_JAPNKA010000001.1"/>
</dbReference>
<keyword evidence="2" id="KW-1185">Reference proteome</keyword>
<comment type="caution">
    <text evidence="1">The sequence shown here is derived from an EMBL/GenBank/DDBJ whole genome shotgun (WGS) entry which is preliminary data.</text>
</comment>